<dbReference type="InterPro" id="IPR027417">
    <property type="entry name" value="P-loop_NTPase"/>
</dbReference>
<organism evidence="1 2">
    <name type="scientific">Mesorhizobium sangaii</name>
    <dbReference type="NCBI Taxonomy" id="505389"/>
    <lineage>
        <taxon>Bacteria</taxon>
        <taxon>Pseudomonadati</taxon>
        <taxon>Pseudomonadota</taxon>
        <taxon>Alphaproteobacteria</taxon>
        <taxon>Hyphomicrobiales</taxon>
        <taxon>Phyllobacteriaceae</taxon>
        <taxon>Mesorhizobium</taxon>
    </lineage>
</organism>
<evidence type="ECO:0000313" key="1">
    <source>
        <dbReference type="EMBL" id="MBB6408812.1"/>
    </source>
</evidence>
<comment type="caution">
    <text evidence="1">The sequence shown here is derived from an EMBL/GenBank/DDBJ whole genome shotgun (WGS) entry which is preliminary data.</text>
</comment>
<accession>A0A841PF12</accession>
<dbReference type="SUPFAM" id="SSF52540">
    <property type="entry name" value="P-loop containing nucleoside triphosphate hydrolases"/>
    <property type="match status" value="1"/>
</dbReference>
<name>A0A841PF12_9HYPH</name>
<dbReference type="EMBL" id="JACHEF010000001">
    <property type="protein sequence ID" value="MBB6408812.1"/>
    <property type="molecule type" value="Genomic_DNA"/>
</dbReference>
<evidence type="ECO:0000313" key="2">
    <source>
        <dbReference type="Proteomes" id="UP000556329"/>
    </source>
</evidence>
<dbReference type="AlphaFoldDB" id="A0A841PF12"/>
<protein>
    <recommendedName>
        <fullName evidence="3">Sulfotransferase domain-containing protein</fullName>
    </recommendedName>
</protein>
<dbReference type="Proteomes" id="UP000556329">
    <property type="component" value="Unassembled WGS sequence"/>
</dbReference>
<dbReference type="RefSeq" id="WP_184871824.1">
    <property type="nucleotide sequence ID" value="NZ_JACHEF010000001.1"/>
</dbReference>
<evidence type="ECO:0008006" key="3">
    <source>
        <dbReference type="Google" id="ProtNLM"/>
    </source>
</evidence>
<keyword evidence="2" id="KW-1185">Reference proteome</keyword>
<gene>
    <name evidence="1" type="ORF">HNQ71_001456</name>
</gene>
<reference evidence="1 2" key="1">
    <citation type="submission" date="2020-08" db="EMBL/GenBank/DDBJ databases">
        <title>Genomic Encyclopedia of Type Strains, Phase IV (KMG-IV): sequencing the most valuable type-strain genomes for metagenomic binning, comparative biology and taxonomic classification.</title>
        <authorList>
            <person name="Goeker M."/>
        </authorList>
    </citation>
    <scope>NUCLEOTIDE SEQUENCE [LARGE SCALE GENOMIC DNA]</scope>
    <source>
        <strain evidence="1 2">DSM 100039</strain>
    </source>
</reference>
<proteinExistence type="predicted"/>
<sequence length="314" mass="35252">MPRAILHIGLAKTGTTFLQNWLRYNSAVLRQAGFYVAPDMASHQVAASLVQDVSRRALDDIRGLASLPDEKETLFSYDPDLVSIISSEYFHICDPLHVAEYFRQENVDVVMIVCVLRRQDILSASGYAQDIKSLGRSDIVDGAEYLPHLDWNCLYESWAGAFPDAAMRMINYSPRSLLSAFKVRLGICIDTIDQVQEIHANRSLNAELTEVARMLNERGLPPMSEALLALQRHRPGPPFGLPAYVVRQFEDAYLGSNRRLADRLRDPEFEEMSRPGWHTDGVCMAGQIDDARFAEIIKLAEREGASIGHLETST</sequence>